<accession>A0A1S2CMA9</accession>
<protein>
    <submittedName>
        <fullName evidence="1">Transposase</fullName>
    </submittedName>
</protein>
<evidence type="ECO:0000313" key="2">
    <source>
        <dbReference type="Proteomes" id="UP000179934"/>
    </source>
</evidence>
<dbReference type="PANTHER" id="PTHR34631">
    <property type="match status" value="1"/>
</dbReference>
<dbReference type="Proteomes" id="UP000179934">
    <property type="component" value="Unassembled WGS sequence"/>
</dbReference>
<gene>
    <name evidence="1" type="ORF">BJD16_19700</name>
</gene>
<dbReference type="InterPro" id="IPR053172">
    <property type="entry name" value="Tn903_transposase"/>
</dbReference>
<dbReference type="PANTHER" id="PTHR34631:SF3">
    <property type="entry name" value="ISSOD12 TRANSPOSASE TNPA_ISSOD12"/>
    <property type="match status" value="1"/>
</dbReference>
<evidence type="ECO:0000313" key="1">
    <source>
        <dbReference type="EMBL" id="OHY89696.1"/>
    </source>
</evidence>
<name>A0A1S2CMA9_AERSO</name>
<dbReference type="AlphaFoldDB" id="A0A1S2CMA9"/>
<sequence length="70" mass="8017">MRRDGLTHWKKISGYHCRSLVETAMYRFKSLLAGKVNLRNYNSQVEEVMAYICAISKLNTLGLSVINPQV</sequence>
<proteinExistence type="predicted"/>
<organism evidence="1 2">
    <name type="scientific">Aeromonas sobria</name>
    <dbReference type="NCBI Taxonomy" id="646"/>
    <lineage>
        <taxon>Bacteria</taxon>
        <taxon>Pseudomonadati</taxon>
        <taxon>Pseudomonadota</taxon>
        <taxon>Gammaproteobacteria</taxon>
        <taxon>Aeromonadales</taxon>
        <taxon>Aeromonadaceae</taxon>
        <taxon>Aeromonas</taxon>
    </lineage>
</organism>
<dbReference type="EMBL" id="MKFU01000035">
    <property type="protein sequence ID" value="OHY89696.1"/>
    <property type="molecule type" value="Genomic_DNA"/>
</dbReference>
<comment type="caution">
    <text evidence="1">The sequence shown here is derived from an EMBL/GenBank/DDBJ whole genome shotgun (WGS) entry which is preliminary data.</text>
</comment>
<reference evidence="1 2" key="1">
    <citation type="submission" date="2016-09" db="EMBL/GenBank/DDBJ databases">
        <title>Draft Genome Sequence of Aeromonas sobria Strain 08005, Isolated from Sick Rana catesbeiana.</title>
        <authorList>
            <person name="Yang Q."/>
        </authorList>
    </citation>
    <scope>NUCLEOTIDE SEQUENCE [LARGE SCALE GENOMIC DNA]</scope>
    <source>
        <strain evidence="1 2">08005</strain>
    </source>
</reference>
<dbReference type="STRING" id="646.BJD16_19700"/>